<feature type="domain" description="CNH" evidence="13">
    <location>
        <begin position="827"/>
        <end position="1122"/>
    </location>
</feature>
<dbReference type="PANTHER" id="PTHR47096:SF1">
    <property type="entry name" value="MISSHAPEN LIKE KINASE 1"/>
    <property type="match status" value="1"/>
</dbReference>
<dbReference type="FunFam" id="3.30.200.20:FF:000006">
    <property type="entry name" value="TRAF2 and NCK-interacting protein kinase isoform 4"/>
    <property type="match status" value="1"/>
</dbReference>
<evidence type="ECO:0000256" key="2">
    <source>
        <dbReference type="ARBA" id="ARBA00012513"/>
    </source>
</evidence>
<keyword evidence="7 10" id="KW-0067">ATP-binding</keyword>
<keyword evidence="3" id="KW-0723">Serine/threonine-protein kinase</keyword>
<reference evidence="16" key="2">
    <citation type="submission" date="2025-04" db="UniProtKB">
        <authorList>
            <consortium name="RefSeq"/>
        </authorList>
    </citation>
    <scope>IDENTIFICATION</scope>
    <source>
        <tissue evidence="16">Epidermis and Blubber</tissue>
    </source>
</reference>
<feature type="compositionally biased region" description="Low complexity" evidence="11">
    <location>
        <begin position="540"/>
        <end position="554"/>
    </location>
</feature>
<keyword evidence="5 10" id="KW-0547">Nucleotide-binding</keyword>
<feature type="compositionally biased region" description="Basic and acidic residues" evidence="11">
    <location>
        <begin position="648"/>
        <end position="663"/>
    </location>
</feature>
<dbReference type="Proteomes" id="UP000694857">
    <property type="component" value="Chromosome 13"/>
</dbReference>
<dbReference type="PANTHER" id="PTHR47096">
    <property type="entry name" value="MISSHAPEN LIKE KINASE 1"/>
    <property type="match status" value="1"/>
</dbReference>
<dbReference type="GO" id="GO:0005829">
    <property type="term" value="C:cytosol"/>
    <property type="evidence" value="ECO:0007669"/>
    <property type="project" value="TreeGrafter"/>
</dbReference>
<evidence type="ECO:0000256" key="7">
    <source>
        <dbReference type="ARBA" id="ARBA00022840"/>
    </source>
</evidence>
<dbReference type="RefSeq" id="XP_036728452.1">
    <property type="nucleotide sequence ID" value="XM_036872557.1"/>
</dbReference>
<keyword evidence="15" id="KW-1185">Reference proteome</keyword>
<feature type="compositionally biased region" description="Basic and acidic residues" evidence="11">
    <location>
        <begin position="620"/>
        <end position="633"/>
    </location>
</feature>
<dbReference type="InterPro" id="IPR008271">
    <property type="entry name" value="Ser/Thr_kinase_AS"/>
</dbReference>
<reference evidence="14" key="1">
    <citation type="submission" date="2023-09" db="UniProtKB">
        <authorList>
            <consortium name="Ensembl"/>
        </authorList>
    </citation>
    <scope>IDENTIFICATION</scope>
</reference>
<dbReference type="GeneTree" id="ENSGT00940000155063"/>
<dbReference type="InterPro" id="IPR001180">
    <property type="entry name" value="CNH_dom"/>
</dbReference>
<feature type="region of interest" description="Disordered" evidence="11">
    <location>
        <begin position="308"/>
        <end position="349"/>
    </location>
</feature>
<dbReference type="InterPro" id="IPR017441">
    <property type="entry name" value="Protein_kinase_ATP_BS"/>
</dbReference>
<feature type="compositionally biased region" description="Low complexity" evidence="11">
    <location>
        <begin position="573"/>
        <end position="599"/>
    </location>
</feature>
<dbReference type="EC" id="2.7.11.1" evidence="2"/>
<dbReference type="Pfam" id="PF00069">
    <property type="entry name" value="Pkinase"/>
    <property type="match status" value="1"/>
</dbReference>
<evidence type="ECO:0000256" key="5">
    <source>
        <dbReference type="ARBA" id="ARBA00022741"/>
    </source>
</evidence>
<feature type="binding site" evidence="10">
    <location>
        <position position="54"/>
    </location>
    <ligand>
        <name>ATP</name>
        <dbReference type="ChEBI" id="CHEBI:30616"/>
    </ligand>
</feature>
<keyword evidence="6 16" id="KW-0418">Kinase</keyword>
<evidence type="ECO:0000313" key="15">
    <source>
        <dbReference type="Proteomes" id="UP000694857"/>
    </source>
</evidence>
<feature type="domain" description="Protein kinase" evidence="12">
    <location>
        <begin position="25"/>
        <end position="289"/>
    </location>
</feature>
<feature type="compositionally biased region" description="Acidic residues" evidence="11">
    <location>
        <begin position="673"/>
        <end position="688"/>
    </location>
</feature>
<dbReference type="GO" id="GO:0005524">
    <property type="term" value="F:ATP binding"/>
    <property type="evidence" value="ECO:0007669"/>
    <property type="project" value="UniProtKB-UniRule"/>
</dbReference>
<evidence type="ECO:0000313" key="16">
    <source>
        <dbReference type="RefSeq" id="XP_036728452.1"/>
    </source>
</evidence>
<dbReference type="Pfam" id="PF00780">
    <property type="entry name" value="CNH"/>
    <property type="match status" value="1"/>
</dbReference>
<dbReference type="GO" id="GO:0004674">
    <property type="term" value="F:protein serine/threonine kinase activity"/>
    <property type="evidence" value="ECO:0007669"/>
    <property type="project" value="UniProtKB-KW"/>
</dbReference>
<sequence length="1148" mass="131018">MANDSPAKSLVDIDLSSLRDPAGIFELVEVVGNGTYGQVYKGRHVKTGQLAAIKVMDVTEDEEEEIKLEINMLKKYSHHRNIATYYGAFIKKSPPGHDDQLWLVMEFCGAGSITDLVKNTKGNTLKEDWIAYISREILRGLAHLHIHHVIHRDIKGQNVLLTENAEVKLVDFGVSAQLDRTVGRRNTFIGTPYWMAPEVIACDENPDATYDYRSDLWSCGITAIEMAEGAPPLCDMHPMRALFLIPRNPPPRLKSKKWSKKFFSFIEGCLVKNYVQRPSTEQLLKHPFIRDQPNERQVRIQLKDHIDRTRKKRGEKDETEYEYSGSEEEEEEVPEQEGEPSSIVNVPGESTLRRDFLRLQQENKERSEALRRQQLLQEQQLREQEEYKRQLLAERQKRIEQQKEQRRRLEEQQRREREARRQQEREQRRREQEEKRRLEELERRRKEEEERRRVEREQEYIRRQLEEEQRHLELLQQQLLQEQAMLLHEPRRLPPPDRSKAGLHGAEPKAQHEPADRAREVPVRTTSRSPVLSRRDSPLQGSGQQNSQAGQRSSTSIEPRLLWERVEKLVPRPGSGSSSGSSNSGSQPGSHPGSQSGSGERFRVRSSSKSEGSPSQRLENAAKKPEDKKEVFRPLKPAGEVDLTALARELRAAEDVRPPHKVTDYSSSSEESGTTDEEDDDLEQEGPEEPPSGPEDARAASSLNLSNGETESVKTMIVHDDVESEPAVTPSKEGTLIVRQTQSASSTLQKHKSSSSFTPFIDPRLLQISPSSGTTVTSVVGFSCDGMRSEAIRQDPTRKGSVVNVNPTNTRPQSDTPEIRKYKKRFNSEILCAALWGVNLLVGTESGLMLLDRSGQGKVYPLINRRRFQQMDVLEGLNVLVTISGKKDKLRVYYLSWLRNKILHNDPEVEKKQGWTTVGDLEGCVHYKVVKYERIKFLVIALKSSVEVYAWAPKPYHKFMAFKSFGDLVHKPLLVDLTVEEGQRLKVIYGSCAGFHAVDVDSGSVYDIYLPTHVRKNPHSMIQCSIKPHAIIILPNTDGMELLVCYEDEGVYVNTYGRITKDVVLQWGEMPTSVAYIRSNQTMGWGEKAIEIRSVETGHLDGVFMHKRAQRLKFLCERNDKVFFASVRSGGSSQVYFMTLGRTSLLSW</sequence>
<dbReference type="SMART" id="SM00220">
    <property type="entry name" value="S_TKc"/>
    <property type="match status" value="1"/>
</dbReference>
<comment type="similarity">
    <text evidence="1">Belongs to the protein kinase superfamily. STE Ser/Thr protein kinase family. STE20 subfamily.</text>
</comment>
<dbReference type="GeneID" id="118905748"/>
<dbReference type="SMART" id="SM00036">
    <property type="entry name" value="CNH"/>
    <property type="match status" value="1"/>
</dbReference>
<feature type="compositionally biased region" description="Polar residues" evidence="11">
    <location>
        <begin position="605"/>
        <end position="618"/>
    </location>
</feature>
<organism evidence="14">
    <name type="scientific">Balaenoptera musculus</name>
    <name type="common">Blue whale</name>
    <dbReference type="NCBI Taxonomy" id="9771"/>
    <lineage>
        <taxon>Eukaryota</taxon>
        <taxon>Metazoa</taxon>
        <taxon>Chordata</taxon>
        <taxon>Craniata</taxon>
        <taxon>Vertebrata</taxon>
        <taxon>Euteleostomi</taxon>
        <taxon>Mammalia</taxon>
        <taxon>Eutheria</taxon>
        <taxon>Laurasiatheria</taxon>
        <taxon>Artiodactyla</taxon>
        <taxon>Whippomorpha</taxon>
        <taxon>Cetacea</taxon>
        <taxon>Mysticeti</taxon>
        <taxon>Balaenopteridae</taxon>
        <taxon>Balaenoptera</taxon>
    </lineage>
</organism>
<dbReference type="PROSITE" id="PS00107">
    <property type="entry name" value="PROTEIN_KINASE_ATP"/>
    <property type="match status" value="1"/>
</dbReference>
<evidence type="ECO:0000259" key="12">
    <source>
        <dbReference type="PROSITE" id="PS50011"/>
    </source>
</evidence>
<evidence type="ECO:0000256" key="1">
    <source>
        <dbReference type="ARBA" id="ARBA00008874"/>
    </source>
</evidence>
<dbReference type="Gene3D" id="1.10.510.10">
    <property type="entry name" value="Transferase(Phosphotransferase) domain 1"/>
    <property type="match status" value="1"/>
</dbReference>
<feature type="compositionally biased region" description="Basic and acidic residues" evidence="11">
    <location>
        <begin position="488"/>
        <end position="522"/>
    </location>
</feature>
<dbReference type="AlphaFoldDB" id="A0A8C0I1L1"/>
<comment type="catalytic activity">
    <reaction evidence="8">
        <text>L-threonyl-[protein] + ATP = O-phospho-L-threonyl-[protein] + ADP + H(+)</text>
        <dbReference type="Rhea" id="RHEA:46608"/>
        <dbReference type="Rhea" id="RHEA-COMP:11060"/>
        <dbReference type="Rhea" id="RHEA-COMP:11605"/>
        <dbReference type="ChEBI" id="CHEBI:15378"/>
        <dbReference type="ChEBI" id="CHEBI:30013"/>
        <dbReference type="ChEBI" id="CHEBI:30616"/>
        <dbReference type="ChEBI" id="CHEBI:61977"/>
        <dbReference type="ChEBI" id="CHEBI:456216"/>
        <dbReference type="EC" id="2.7.11.1"/>
    </reaction>
</comment>
<dbReference type="PROSITE" id="PS50011">
    <property type="entry name" value="PROTEIN_KINASE_DOM"/>
    <property type="match status" value="1"/>
</dbReference>
<dbReference type="SUPFAM" id="SSF56112">
    <property type="entry name" value="Protein kinase-like (PK-like)"/>
    <property type="match status" value="1"/>
</dbReference>
<feature type="compositionally biased region" description="Acidic residues" evidence="11">
    <location>
        <begin position="317"/>
        <end position="338"/>
    </location>
</feature>
<evidence type="ECO:0000256" key="10">
    <source>
        <dbReference type="PROSITE-ProRule" id="PRU10141"/>
    </source>
</evidence>
<feature type="region of interest" description="Disordered" evidence="11">
    <location>
        <begin position="796"/>
        <end position="815"/>
    </location>
</feature>
<dbReference type="Gene3D" id="3.30.200.20">
    <property type="entry name" value="Phosphorylase Kinase, domain 1"/>
    <property type="match status" value="1"/>
</dbReference>
<evidence type="ECO:0000256" key="9">
    <source>
        <dbReference type="ARBA" id="ARBA00048679"/>
    </source>
</evidence>
<dbReference type="PROSITE" id="PS50219">
    <property type="entry name" value="CNH"/>
    <property type="match status" value="1"/>
</dbReference>
<name>A0A8C0I1L1_BALMU</name>
<dbReference type="InterPro" id="IPR000719">
    <property type="entry name" value="Prot_kinase_dom"/>
</dbReference>
<feature type="compositionally biased region" description="Polar residues" evidence="11">
    <location>
        <begin position="803"/>
        <end position="815"/>
    </location>
</feature>
<accession>A0A8C0I1L1</accession>
<gene>
    <name evidence="14 16" type="primary">MAP4K4</name>
</gene>
<evidence type="ECO:0000256" key="6">
    <source>
        <dbReference type="ARBA" id="ARBA00022777"/>
    </source>
</evidence>
<evidence type="ECO:0000259" key="13">
    <source>
        <dbReference type="PROSITE" id="PS50219"/>
    </source>
</evidence>
<feature type="compositionally biased region" description="Polar residues" evidence="11">
    <location>
        <begin position="701"/>
        <end position="710"/>
    </location>
</feature>
<feature type="region of interest" description="Disordered" evidence="11">
    <location>
        <begin position="402"/>
        <end position="455"/>
    </location>
</feature>
<dbReference type="CTD" id="9448"/>
<dbReference type="InterPro" id="IPR051700">
    <property type="entry name" value="STE20_Ser-Thr_kinase"/>
</dbReference>
<dbReference type="InterPro" id="IPR011009">
    <property type="entry name" value="Kinase-like_dom_sf"/>
</dbReference>
<protein>
    <recommendedName>
        <fullName evidence="2">non-specific serine/threonine protein kinase</fullName>
        <ecNumber evidence="2">2.7.11.1</ecNumber>
    </recommendedName>
</protein>
<feature type="compositionally biased region" description="Basic and acidic residues" evidence="11">
    <location>
        <begin position="561"/>
        <end position="570"/>
    </location>
</feature>
<evidence type="ECO:0000256" key="4">
    <source>
        <dbReference type="ARBA" id="ARBA00022679"/>
    </source>
</evidence>
<evidence type="ECO:0000256" key="3">
    <source>
        <dbReference type="ARBA" id="ARBA00022527"/>
    </source>
</evidence>
<proteinExistence type="inferred from homology"/>
<dbReference type="Ensembl" id="ENSBMST00010020340.1">
    <property type="protein sequence ID" value="ENSBMSP00010018402.1"/>
    <property type="gene ID" value="ENSBMSG00010013309.1"/>
</dbReference>
<feature type="region of interest" description="Disordered" evidence="11">
    <location>
        <begin position="485"/>
        <end position="710"/>
    </location>
</feature>
<evidence type="ECO:0000256" key="11">
    <source>
        <dbReference type="SAM" id="MobiDB-lite"/>
    </source>
</evidence>
<dbReference type="PROSITE" id="PS00108">
    <property type="entry name" value="PROTEIN_KINASE_ST"/>
    <property type="match status" value="1"/>
</dbReference>
<comment type="catalytic activity">
    <reaction evidence="9">
        <text>L-seryl-[protein] + ATP = O-phospho-L-seryl-[protein] + ADP + H(+)</text>
        <dbReference type="Rhea" id="RHEA:17989"/>
        <dbReference type="Rhea" id="RHEA-COMP:9863"/>
        <dbReference type="Rhea" id="RHEA-COMP:11604"/>
        <dbReference type="ChEBI" id="CHEBI:15378"/>
        <dbReference type="ChEBI" id="CHEBI:29999"/>
        <dbReference type="ChEBI" id="CHEBI:30616"/>
        <dbReference type="ChEBI" id="CHEBI:83421"/>
        <dbReference type="ChEBI" id="CHEBI:456216"/>
        <dbReference type="EC" id="2.7.11.1"/>
    </reaction>
</comment>
<keyword evidence="4" id="KW-0808">Transferase</keyword>
<evidence type="ECO:0000256" key="8">
    <source>
        <dbReference type="ARBA" id="ARBA00047899"/>
    </source>
</evidence>
<dbReference type="FunFam" id="1.10.510.10:FF:000003">
    <property type="entry name" value="TRAF2 and NCK-interacting protein kinase isoform 4"/>
    <property type="match status" value="1"/>
</dbReference>
<evidence type="ECO:0000313" key="14">
    <source>
        <dbReference type="Ensembl" id="ENSBMSP00010018402.1"/>
    </source>
</evidence>